<dbReference type="Pfam" id="PF01381">
    <property type="entry name" value="HTH_3"/>
    <property type="match status" value="1"/>
</dbReference>
<dbReference type="EMBL" id="BJUD01000013">
    <property type="protein sequence ID" value="GEK28624.1"/>
    <property type="molecule type" value="Genomic_DNA"/>
</dbReference>
<evidence type="ECO:0000313" key="4">
    <source>
        <dbReference type="EMBL" id="GEK28624.1"/>
    </source>
</evidence>
<dbReference type="InterPro" id="IPR010982">
    <property type="entry name" value="Lambda_DNA-bd_dom_sf"/>
</dbReference>
<dbReference type="PATRIC" id="fig|348151.3.peg.245"/>
<dbReference type="RefSeq" id="WP_083483883.1">
    <property type="nucleotide sequence ID" value="NZ_BJUD01000013.1"/>
</dbReference>
<dbReference type="PANTHER" id="PTHR46558">
    <property type="entry name" value="TRACRIPTIONAL REGULATORY PROTEIN-RELATED-RELATED"/>
    <property type="match status" value="1"/>
</dbReference>
<accession>A0A0R2L782</accession>
<evidence type="ECO:0000256" key="2">
    <source>
        <dbReference type="SAM" id="Phobius"/>
    </source>
</evidence>
<gene>
    <name evidence="5" type="ORF">IV55_GL000241</name>
    <name evidence="4" type="ORF">LSI01_09350</name>
</gene>
<feature type="transmembrane region" description="Helical" evidence="2">
    <location>
        <begin position="158"/>
        <end position="178"/>
    </location>
</feature>
<protein>
    <recommendedName>
        <fullName evidence="3">HTH cro/C1-type domain-containing protein</fullName>
    </recommendedName>
</protein>
<sequence length="207" mass="23258">MEFGKRLKQARITQGLTQEQVANDLMVTHQTISSWENQKTYPDIITLIKISDYFNISLDVLLKEDSDIKVYLEKNEVTKQLRPLTIVLLIIDIIFMGLFVGDTLGIFKLSHEFFLVAMLFGILNAAALVMLSAFQANLGLSRKPLVSVPVFNLFVSKWFLLSGCLLLIAGAIIIMINLAHLGGFIMGIGSLVLFIWLSLTIINRFNH</sequence>
<feature type="transmembrane region" description="Helical" evidence="2">
    <location>
        <begin position="84"/>
        <end position="107"/>
    </location>
</feature>
<reference evidence="4 7" key="2">
    <citation type="submission" date="2019-07" db="EMBL/GenBank/DDBJ databases">
        <title>Whole genome shotgun sequence of Lactobacillus siliginis NBRC 101315.</title>
        <authorList>
            <person name="Hosoyama A."/>
            <person name="Uohara A."/>
            <person name="Ohji S."/>
            <person name="Ichikawa N."/>
        </authorList>
    </citation>
    <scope>NUCLEOTIDE SEQUENCE [LARGE SCALE GENOMIC DNA]</scope>
    <source>
        <strain evidence="4 7">NBRC 101315</strain>
    </source>
</reference>
<organism evidence="5 6">
    <name type="scientific">Furfurilactobacillus siliginis</name>
    <dbReference type="NCBI Taxonomy" id="348151"/>
    <lineage>
        <taxon>Bacteria</taxon>
        <taxon>Bacillati</taxon>
        <taxon>Bacillota</taxon>
        <taxon>Bacilli</taxon>
        <taxon>Lactobacillales</taxon>
        <taxon>Lactobacillaceae</taxon>
        <taxon>Furfurilactobacillus</taxon>
    </lineage>
</organism>
<dbReference type="OrthoDB" id="9805856at2"/>
<dbReference type="PROSITE" id="PS50943">
    <property type="entry name" value="HTH_CROC1"/>
    <property type="match status" value="1"/>
</dbReference>
<feature type="transmembrane region" description="Helical" evidence="2">
    <location>
        <begin position="184"/>
        <end position="202"/>
    </location>
</feature>
<evidence type="ECO:0000313" key="5">
    <source>
        <dbReference type="EMBL" id="KRN97313.1"/>
    </source>
</evidence>
<dbReference type="STRING" id="348151.IV55_GL000241"/>
<evidence type="ECO:0000313" key="7">
    <source>
        <dbReference type="Proteomes" id="UP000321429"/>
    </source>
</evidence>
<dbReference type="Proteomes" id="UP000321429">
    <property type="component" value="Unassembled WGS sequence"/>
</dbReference>
<dbReference type="Proteomes" id="UP000051139">
    <property type="component" value="Unassembled WGS sequence"/>
</dbReference>
<dbReference type="GO" id="GO:0003677">
    <property type="term" value="F:DNA binding"/>
    <property type="evidence" value="ECO:0007669"/>
    <property type="project" value="UniProtKB-KW"/>
</dbReference>
<keyword evidence="6" id="KW-1185">Reference proteome</keyword>
<keyword evidence="2" id="KW-1133">Transmembrane helix</keyword>
<feature type="transmembrane region" description="Helical" evidence="2">
    <location>
        <begin position="113"/>
        <end position="138"/>
    </location>
</feature>
<dbReference type="InterPro" id="IPR001387">
    <property type="entry name" value="Cro/C1-type_HTH"/>
</dbReference>
<reference evidence="5 6" key="1">
    <citation type="journal article" date="2015" name="Genome Announc.">
        <title>Expanding the biotechnology potential of lactobacilli through comparative genomics of 213 strains and associated genera.</title>
        <authorList>
            <person name="Sun Z."/>
            <person name="Harris H.M."/>
            <person name="McCann A."/>
            <person name="Guo C."/>
            <person name="Argimon S."/>
            <person name="Zhang W."/>
            <person name="Yang X."/>
            <person name="Jeffery I.B."/>
            <person name="Cooney J.C."/>
            <person name="Kagawa T.F."/>
            <person name="Liu W."/>
            <person name="Song Y."/>
            <person name="Salvetti E."/>
            <person name="Wrobel A."/>
            <person name="Rasinkangas P."/>
            <person name="Parkhill J."/>
            <person name="Rea M.C."/>
            <person name="O'Sullivan O."/>
            <person name="Ritari J."/>
            <person name="Douillard F.P."/>
            <person name="Paul Ross R."/>
            <person name="Yang R."/>
            <person name="Briner A.E."/>
            <person name="Felis G.E."/>
            <person name="de Vos W.M."/>
            <person name="Barrangou R."/>
            <person name="Klaenhammer T.R."/>
            <person name="Caufield P.W."/>
            <person name="Cui Y."/>
            <person name="Zhang H."/>
            <person name="O'Toole P.W."/>
        </authorList>
    </citation>
    <scope>NUCLEOTIDE SEQUENCE [LARGE SCALE GENOMIC DNA]</scope>
    <source>
        <strain evidence="5 6">DSM 22696</strain>
    </source>
</reference>
<dbReference type="SMART" id="SM00530">
    <property type="entry name" value="HTH_XRE"/>
    <property type="match status" value="1"/>
</dbReference>
<dbReference type="CDD" id="cd00093">
    <property type="entry name" value="HTH_XRE"/>
    <property type="match status" value="1"/>
</dbReference>
<keyword evidence="2" id="KW-0472">Membrane</keyword>
<evidence type="ECO:0000259" key="3">
    <source>
        <dbReference type="PROSITE" id="PS50943"/>
    </source>
</evidence>
<dbReference type="EMBL" id="JQCB01000001">
    <property type="protein sequence ID" value="KRN97313.1"/>
    <property type="molecule type" value="Genomic_DNA"/>
</dbReference>
<keyword evidence="1" id="KW-0238">DNA-binding</keyword>
<feature type="domain" description="HTH cro/C1-type" evidence="3">
    <location>
        <begin position="7"/>
        <end position="61"/>
    </location>
</feature>
<name>A0A0R2L782_9LACO</name>
<proteinExistence type="predicted"/>
<evidence type="ECO:0000256" key="1">
    <source>
        <dbReference type="ARBA" id="ARBA00023125"/>
    </source>
</evidence>
<dbReference type="Gene3D" id="1.10.260.40">
    <property type="entry name" value="lambda repressor-like DNA-binding domains"/>
    <property type="match status" value="1"/>
</dbReference>
<comment type="caution">
    <text evidence="5">The sequence shown here is derived from an EMBL/GenBank/DDBJ whole genome shotgun (WGS) entry which is preliminary data.</text>
</comment>
<dbReference type="SUPFAM" id="SSF47413">
    <property type="entry name" value="lambda repressor-like DNA-binding domains"/>
    <property type="match status" value="1"/>
</dbReference>
<evidence type="ECO:0000313" key="6">
    <source>
        <dbReference type="Proteomes" id="UP000051139"/>
    </source>
</evidence>
<keyword evidence="2" id="KW-0812">Transmembrane</keyword>
<dbReference type="PANTHER" id="PTHR46558:SF4">
    <property type="entry name" value="DNA-BIDING PHAGE PROTEIN"/>
    <property type="match status" value="1"/>
</dbReference>
<dbReference type="AlphaFoldDB" id="A0A0R2L782"/>